<keyword evidence="1" id="KW-1133">Transmembrane helix</keyword>
<feature type="transmembrane region" description="Helical" evidence="1">
    <location>
        <begin position="311"/>
        <end position="334"/>
    </location>
</feature>
<feature type="transmembrane region" description="Helical" evidence="1">
    <location>
        <begin position="419"/>
        <end position="438"/>
    </location>
</feature>
<evidence type="ECO:0000313" key="2">
    <source>
        <dbReference type="EMBL" id="TCO83980.1"/>
    </source>
</evidence>
<feature type="transmembrane region" description="Helical" evidence="1">
    <location>
        <begin position="144"/>
        <end position="163"/>
    </location>
</feature>
<organism evidence="2 3">
    <name type="scientific">Frisingicoccus caecimuris</name>
    <dbReference type="NCBI Taxonomy" id="1796636"/>
    <lineage>
        <taxon>Bacteria</taxon>
        <taxon>Bacillati</taxon>
        <taxon>Bacillota</taxon>
        <taxon>Clostridia</taxon>
        <taxon>Lachnospirales</taxon>
        <taxon>Lachnospiraceae</taxon>
        <taxon>Frisingicoccus</taxon>
    </lineage>
</organism>
<evidence type="ECO:0000256" key="1">
    <source>
        <dbReference type="SAM" id="Phobius"/>
    </source>
</evidence>
<keyword evidence="1" id="KW-0812">Transmembrane</keyword>
<feature type="transmembrane region" description="Helical" evidence="1">
    <location>
        <begin position="192"/>
        <end position="208"/>
    </location>
</feature>
<dbReference type="Proteomes" id="UP000295711">
    <property type="component" value="Unassembled WGS sequence"/>
</dbReference>
<keyword evidence="3" id="KW-1185">Reference proteome</keyword>
<name>A0A4R2LC13_9FIRM</name>
<feature type="transmembrane region" description="Helical" evidence="1">
    <location>
        <begin position="445"/>
        <end position="462"/>
    </location>
</feature>
<feature type="transmembrane region" description="Helical" evidence="1">
    <location>
        <begin position="66"/>
        <end position="83"/>
    </location>
</feature>
<gene>
    <name evidence="2" type="ORF">EV212_1103</name>
</gene>
<feature type="transmembrane region" description="Helical" evidence="1">
    <location>
        <begin position="281"/>
        <end position="299"/>
    </location>
</feature>
<protein>
    <submittedName>
        <fullName evidence="2">Putative membrane protein</fullName>
    </submittedName>
</protein>
<comment type="caution">
    <text evidence="2">The sequence shown here is derived from an EMBL/GenBank/DDBJ whole genome shotgun (WGS) entry which is preliminary data.</text>
</comment>
<dbReference type="AlphaFoldDB" id="A0A4R2LC13"/>
<evidence type="ECO:0000313" key="3">
    <source>
        <dbReference type="Proteomes" id="UP000295711"/>
    </source>
</evidence>
<accession>A0A4R2LC13</accession>
<feature type="transmembrane region" description="Helical" evidence="1">
    <location>
        <begin position="120"/>
        <end position="138"/>
    </location>
</feature>
<feature type="transmembrane region" description="Helical" evidence="1">
    <location>
        <begin position="14"/>
        <end position="32"/>
    </location>
</feature>
<dbReference type="OrthoDB" id="1997548at2"/>
<sequence>MANISDSSKQLNRVLKIVCCVILMIAAGYKIFDLSTIHVLYDEFGYTATAAYYNGYDWSSVAEHSAYYSYGLGLLLAVIMRISNGNMILYYRLCIGMNILLLVISFIIACEIGKKLFDSVPEYIVILAAFGISFYSNTLVQTNILWTETLLYFLFWVSCWLLLKAFESSKLKYFIGLAVCNVYMYMVHQRTLAIIIASFMIVVGWGIIKKEFKSIIFFNGILLVCLSISYLLKSDVQNNLWGMEILSKDVNDYGGQLSKVIEIITSWEGMKAFLLSFSGKVYYIFAASLMIVNGHLSGLGQLIKEKKSKDLGIYIYIILCLCGAIGISAIFMLHGNRQDTLIYGRYTEYVIGPVLLIGLLFLWEHKVSKKVFALTNIGFVVASVLVYIKLRNTGFTVYNLVCAVGLSKIFKDGQAAGMAPLYAMVAAISVGIIMYLTGRYIKKHISRLIIMLVIPICYWTYVNNNALTIVSGANQNNASIALVAENIRNHIGNKNSEVYYLTDRKDFESRYVEVLQYFIPETPIRYIDKEEIRDIDDFKDGIIVIDENCFDLFELVPTYQILYWQNGMILLESSDILEEYVLKDEKEILLSEKQMVKGQSTVSTSEYSWESTGQEGYILYGPYIPLRKGEYEVEVEAILLDSSVPSNIVMDVYAGEILVQKEIELTRNGEKISLAFNLDEDTNNIEFRIYGYAGCNAQFKNIKLIKNM</sequence>
<feature type="transmembrane region" description="Helical" evidence="1">
    <location>
        <begin position="215"/>
        <end position="232"/>
    </location>
</feature>
<feature type="transmembrane region" description="Helical" evidence="1">
    <location>
        <begin position="371"/>
        <end position="390"/>
    </location>
</feature>
<feature type="transmembrane region" description="Helical" evidence="1">
    <location>
        <begin position="89"/>
        <end position="108"/>
    </location>
</feature>
<keyword evidence="1" id="KW-0472">Membrane</keyword>
<feature type="transmembrane region" description="Helical" evidence="1">
    <location>
        <begin position="346"/>
        <end position="364"/>
    </location>
</feature>
<reference evidence="2 3" key="1">
    <citation type="submission" date="2019-03" db="EMBL/GenBank/DDBJ databases">
        <title>Genomic Encyclopedia of Type Strains, Phase IV (KMG-IV): sequencing the most valuable type-strain genomes for metagenomic binning, comparative biology and taxonomic classification.</title>
        <authorList>
            <person name="Goeker M."/>
        </authorList>
    </citation>
    <scope>NUCLEOTIDE SEQUENCE [LARGE SCALE GENOMIC DNA]</scope>
    <source>
        <strain evidence="2 3">DSM 28559</strain>
    </source>
</reference>
<proteinExistence type="predicted"/>
<dbReference type="EMBL" id="SLXA01000010">
    <property type="protein sequence ID" value="TCO83980.1"/>
    <property type="molecule type" value="Genomic_DNA"/>
</dbReference>
<dbReference type="RefSeq" id="WP_132092484.1">
    <property type="nucleotide sequence ID" value="NZ_JANKAQ010000011.1"/>
</dbReference>